<gene>
    <name evidence="1" type="ORF">SARC_16761</name>
</gene>
<dbReference type="EMBL" id="KQ250411">
    <property type="protein sequence ID" value="KNC70709.1"/>
    <property type="molecule type" value="Genomic_DNA"/>
</dbReference>
<protein>
    <submittedName>
        <fullName evidence="1">Uncharacterized protein</fullName>
    </submittedName>
</protein>
<dbReference type="GeneID" id="25917265"/>
<dbReference type="AlphaFoldDB" id="A0A0L0F273"/>
<evidence type="ECO:0000313" key="2">
    <source>
        <dbReference type="Proteomes" id="UP000054560"/>
    </source>
</evidence>
<keyword evidence="2" id="KW-1185">Reference proteome</keyword>
<feature type="non-terminal residue" evidence="1">
    <location>
        <position position="1"/>
    </location>
</feature>
<proteinExistence type="predicted"/>
<reference evidence="1 2" key="1">
    <citation type="submission" date="2011-02" db="EMBL/GenBank/DDBJ databases">
        <title>The Genome Sequence of Sphaeroforma arctica JP610.</title>
        <authorList>
            <consortium name="The Broad Institute Genome Sequencing Platform"/>
            <person name="Russ C."/>
            <person name="Cuomo C."/>
            <person name="Young S.K."/>
            <person name="Zeng Q."/>
            <person name="Gargeya S."/>
            <person name="Alvarado L."/>
            <person name="Berlin A."/>
            <person name="Chapman S.B."/>
            <person name="Chen Z."/>
            <person name="Freedman E."/>
            <person name="Gellesch M."/>
            <person name="Goldberg J."/>
            <person name="Griggs A."/>
            <person name="Gujja S."/>
            <person name="Heilman E."/>
            <person name="Heiman D."/>
            <person name="Howarth C."/>
            <person name="Mehta T."/>
            <person name="Neiman D."/>
            <person name="Pearson M."/>
            <person name="Roberts A."/>
            <person name="Saif S."/>
            <person name="Shea T."/>
            <person name="Shenoy N."/>
            <person name="Sisk P."/>
            <person name="Stolte C."/>
            <person name="Sykes S."/>
            <person name="White J."/>
            <person name="Yandava C."/>
            <person name="Burger G."/>
            <person name="Gray M.W."/>
            <person name="Holland P.W.H."/>
            <person name="King N."/>
            <person name="Lang F.B.F."/>
            <person name="Roger A.J."/>
            <person name="Ruiz-Trillo I."/>
            <person name="Haas B."/>
            <person name="Nusbaum C."/>
            <person name="Birren B."/>
        </authorList>
    </citation>
    <scope>NUCLEOTIDE SEQUENCE [LARGE SCALE GENOMIC DNA]</scope>
    <source>
        <strain evidence="1 2">JP610</strain>
    </source>
</reference>
<name>A0A0L0F273_9EUKA</name>
<organism evidence="1 2">
    <name type="scientific">Sphaeroforma arctica JP610</name>
    <dbReference type="NCBI Taxonomy" id="667725"/>
    <lineage>
        <taxon>Eukaryota</taxon>
        <taxon>Ichthyosporea</taxon>
        <taxon>Ichthyophonida</taxon>
        <taxon>Sphaeroforma</taxon>
    </lineage>
</organism>
<sequence length="55" mass="5931">ADGHTLRCVRSAKSLQVVLMAYAEVVCSGRTVALPRLSAVATPTQHAIQVRRKDV</sequence>
<evidence type="ECO:0000313" key="1">
    <source>
        <dbReference type="EMBL" id="KNC70709.1"/>
    </source>
</evidence>
<accession>A0A0L0F273</accession>
<dbReference type="Proteomes" id="UP000054560">
    <property type="component" value="Unassembled WGS sequence"/>
</dbReference>
<dbReference type="RefSeq" id="XP_014144611.1">
    <property type="nucleotide sequence ID" value="XM_014289136.1"/>
</dbReference>